<sequence>MNITETILKNLSAGELQQLACEILSRENREWSTMSQMGGCEGGFRTRKGTPDMWCVDKNNNYICIQATADSAKGKLYKDVCKAVDVLLSLGKNEGAVCISFLNFDPNLEEIQDCKNYCEKHKCKYKFYNNRIVAKIIDTKYPEIKIKFLELNKNEDIIEIQLMYDSFQEQIEYITNKIEWIDKDNKYIALSIMELAKNSFEHGNASKVNLIVKENSIKIKDNGTEFNILTYKGKHKMHGGGKYTLEFFLDKYKDKVSYNYQYINSENVISFDFNKKIKCDLIVDDECSIDIPKTNYLEAKKVDYIFNIPQHCSIVRLKVTYKFMMLSDFGYIINKLIRSIPHNYKIEISISKEESEFIRGYLEEVCKLEDGRVSLKEIN</sequence>
<accession>A0A1M6GLW1</accession>
<dbReference type="OrthoDB" id="2667242at2"/>
<dbReference type="EMBL" id="FQZB01000006">
    <property type="protein sequence ID" value="SHJ10902.1"/>
    <property type="molecule type" value="Genomic_DNA"/>
</dbReference>
<gene>
    <name evidence="1" type="ORF">SAMN02745163_01323</name>
</gene>
<dbReference type="AlphaFoldDB" id="A0A1M6GLW1"/>
<protein>
    <submittedName>
        <fullName evidence="1">Uncharacterized protein</fullName>
    </submittedName>
</protein>
<dbReference type="RefSeq" id="WP_072985893.1">
    <property type="nucleotide sequence ID" value="NZ_FQZB01000006.1"/>
</dbReference>
<keyword evidence="2" id="KW-1185">Reference proteome</keyword>
<organism evidence="1 2">
    <name type="scientific">Clostridium cavendishii DSM 21758</name>
    <dbReference type="NCBI Taxonomy" id="1121302"/>
    <lineage>
        <taxon>Bacteria</taxon>
        <taxon>Bacillati</taxon>
        <taxon>Bacillota</taxon>
        <taxon>Clostridia</taxon>
        <taxon>Eubacteriales</taxon>
        <taxon>Clostridiaceae</taxon>
        <taxon>Clostridium</taxon>
    </lineage>
</organism>
<reference evidence="1 2" key="1">
    <citation type="submission" date="2016-11" db="EMBL/GenBank/DDBJ databases">
        <authorList>
            <person name="Jaros S."/>
            <person name="Januszkiewicz K."/>
            <person name="Wedrychowicz H."/>
        </authorList>
    </citation>
    <scope>NUCLEOTIDE SEQUENCE [LARGE SCALE GENOMIC DNA]</scope>
    <source>
        <strain evidence="1 2">DSM 21758</strain>
    </source>
</reference>
<evidence type="ECO:0000313" key="2">
    <source>
        <dbReference type="Proteomes" id="UP000184310"/>
    </source>
</evidence>
<evidence type="ECO:0000313" key="1">
    <source>
        <dbReference type="EMBL" id="SHJ10902.1"/>
    </source>
</evidence>
<name>A0A1M6GLW1_9CLOT</name>
<proteinExistence type="predicted"/>
<dbReference type="Proteomes" id="UP000184310">
    <property type="component" value="Unassembled WGS sequence"/>
</dbReference>